<evidence type="ECO:0000259" key="4">
    <source>
        <dbReference type="Pfam" id="PF00694"/>
    </source>
</evidence>
<comment type="subunit">
    <text evidence="3">Heterodimer of LeuC and LeuD.</text>
</comment>
<evidence type="ECO:0000256" key="1">
    <source>
        <dbReference type="ARBA" id="ARBA00009869"/>
    </source>
</evidence>
<comment type="catalytic activity">
    <reaction evidence="3">
        <text>(2R,3S)-3-isopropylmalate = (2S)-2-isopropylmalate</text>
        <dbReference type="Rhea" id="RHEA:32287"/>
        <dbReference type="ChEBI" id="CHEBI:1178"/>
        <dbReference type="ChEBI" id="CHEBI:35121"/>
        <dbReference type="EC" id="4.2.1.33"/>
    </reaction>
</comment>
<dbReference type="InterPro" id="IPR011827">
    <property type="entry name" value="LeuD_type2/HacB/DmdB"/>
</dbReference>
<evidence type="ECO:0000256" key="2">
    <source>
        <dbReference type="ARBA" id="ARBA00023239"/>
    </source>
</evidence>
<evidence type="ECO:0000256" key="3">
    <source>
        <dbReference type="HAMAP-Rule" id="MF_01032"/>
    </source>
</evidence>
<dbReference type="Gene3D" id="3.20.19.10">
    <property type="entry name" value="Aconitase, domain 4"/>
    <property type="match status" value="1"/>
</dbReference>
<dbReference type="SUPFAM" id="SSF52016">
    <property type="entry name" value="LeuD/IlvD-like"/>
    <property type="match status" value="1"/>
</dbReference>
<dbReference type="GO" id="GO:0003861">
    <property type="term" value="F:3-isopropylmalate dehydratase activity"/>
    <property type="evidence" value="ECO:0007669"/>
    <property type="project" value="UniProtKB-UniRule"/>
</dbReference>
<dbReference type="InterPro" id="IPR050075">
    <property type="entry name" value="LeuD"/>
</dbReference>
<comment type="caution">
    <text evidence="5">The sequence shown here is derived from an EMBL/GenBank/DDBJ whole genome shotgun (WGS) entry which is preliminary data.</text>
</comment>
<dbReference type="UniPathway" id="UPA00048">
    <property type="reaction ID" value="UER00071"/>
</dbReference>
<name>A0A2M6ZEI4_9BACT</name>
<reference evidence="6" key="1">
    <citation type="submission" date="2017-09" db="EMBL/GenBank/DDBJ databases">
        <title>Depth-based differentiation of microbial function through sediment-hosted aquifers and enrichment of novel symbionts in the deep terrestrial subsurface.</title>
        <authorList>
            <person name="Probst A.J."/>
            <person name="Ladd B."/>
            <person name="Jarett J.K."/>
            <person name="Geller-Mcgrath D.E."/>
            <person name="Sieber C.M.K."/>
            <person name="Emerson J.B."/>
            <person name="Anantharaman K."/>
            <person name="Thomas B.C."/>
            <person name="Malmstrom R."/>
            <person name="Stieglmeier M."/>
            <person name="Klingl A."/>
            <person name="Woyke T."/>
            <person name="Ryan C.M."/>
            <person name="Banfield J.F."/>
        </authorList>
    </citation>
    <scope>NUCLEOTIDE SEQUENCE [LARGE SCALE GENOMIC DNA]</scope>
</reference>
<feature type="domain" description="Aconitase A/isopropylmalate dehydratase small subunit swivel" evidence="4">
    <location>
        <begin position="52"/>
        <end position="108"/>
    </location>
</feature>
<protein>
    <recommendedName>
        <fullName evidence="3">3-isopropylmalate dehydratase small subunit</fullName>
        <ecNumber evidence="3">4.2.1.33</ecNumber>
    </recommendedName>
    <alternativeName>
        <fullName evidence="3">Alpha-IPM isomerase</fullName>
        <shortName evidence="3">IPMI</shortName>
    </alternativeName>
    <alternativeName>
        <fullName evidence="3">Isopropylmalate isomerase</fullName>
    </alternativeName>
</protein>
<dbReference type="Pfam" id="PF00694">
    <property type="entry name" value="Aconitase_C"/>
    <property type="match status" value="1"/>
</dbReference>
<dbReference type="InterPro" id="IPR015928">
    <property type="entry name" value="Aconitase/3IPM_dehydase_swvl"/>
</dbReference>
<comment type="function">
    <text evidence="3">Catalyzes the isomerization between 2-isopropylmalate and 3-isopropylmalate, via the formation of 2-isopropylmaleate.</text>
</comment>
<comment type="pathway">
    <text evidence="3">Amino-acid biosynthesis; L-leucine biosynthesis; L-leucine from 3-methyl-2-oxobutanoate: step 2/4.</text>
</comment>
<organism evidence="5 6">
    <name type="scientific">Candidatus Desantisbacteria bacterium CG07_land_8_20_14_0_80_39_15</name>
    <dbReference type="NCBI Taxonomy" id="1974549"/>
    <lineage>
        <taxon>Bacteria</taxon>
        <taxon>Candidatus Desantisiibacteriota</taxon>
    </lineage>
</organism>
<sequence>MKKVEASPFLKGRAHKFGDDINTDYIISGKYKFNTLNLKDLAGHVMEDIDPQFYKKCKPGDFIIAGDNFGCGSSREQAPLAIKYAKVGAVLAKSFARIFFRNAINVGLPLLECDTDEIEDGDEIEVDIKKGIIFNRTKSFTLPANPLPEIMIKILNAGGLAKYFKKYGGL</sequence>
<proteinExistence type="inferred from homology"/>
<dbReference type="EC" id="4.2.1.33" evidence="3"/>
<accession>A0A2M6ZEI4</accession>
<keyword evidence="3" id="KW-0100">Branched-chain amino acid biosynthesis</keyword>
<gene>
    <name evidence="3" type="primary">leuD</name>
    <name evidence="5" type="ORF">COS91_07775</name>
</gene>
<comment type="similarity">
    <text evidence="1 3">Belongs to the LeuD family. LeuD type 2 subfamily.</text>
</comment>
<dbReference type="AlphaFoldDB" id="A0A2M6ZEI4"/>
<dbReference type="Proteomes" id="UP000229227">
    <property type="component" value="Unassembled WGS sequence"/>
</dbReference>
<dbReference type="NCBIfam" id="TIGR02087">
    <property type="entry name" value="LEUD_arch"/>
    <property type="match status" value="1"/>
</dbReference>
<evidence type="ECO:0000313" key="6">
    <source>
        <dbReference type="Proteomes" id="UP000229227"/>
    </source>
</evidence>
<dbReference type="EMBL" id="PEWN01000129">
    <property type="protein sequence ID" value="PIU50800.1"/>
    <property type="molecule type" value="Genomic_DNA"/>
</dbReference>
<dbReference type="InterPro" id="IPR033940">
    <property type="entry name" value="IPMI_Swivel"/>
</dbReference>
<dbReference type="GO" id="GO:0009098">
    <property type="term" value="P:L-leucine biosynthetic process"/>
    <property type="evidence" value="ECO:0007669"/>
    <property type="project" value="UniProtKB-UniRule"/>
</dbReference>
<dbReference type="CDD" id="cd01577">
    <property type="entry name" value="IPMI_Swivel"/>
    <property type="match status" value="1"/>
</dbReference>
<keyword evidence="3" id="KW-0432">Leucine biosynthesis</keyword>
<dbReference type="HAMAP" id="MF_01032">
    <property type="entry name" value="LeuD_type2"/>
    <property type="match status" value="1"/>
</dbReference>
<keyword evidence="2 3" id="KW-0456">Lyase</keyword>
<evidence type="ECO:0000313" key="5">
    <source>
        <dbReference type="EMBL" id="PIU50800.1"/>
    </source>
</evidence>
<dbReference type="PANTHER" id="PTHR43345:SF2">
    <property type="entry name" value="3-ISOPROPYLMALATE DEHYDRATASE SMALL SUBUNIT 1"/>
    <property type="match status" value="1"/>
</dbReference>
<dbReference type="PANTHER" id="PTHR43345">
    <property type="entry name" value="3-ISOPROPYLMALATE DEHYDRATASE SMALL SUBUNIT 2-RELATED-RELATED"/>
    <property type="match status" value="1"/>
</dbReference>
<dbReference type="InterPro" id="IPR000573">
    <property type="entry name" value="AconitaseA/IPMdHydase_ssu_swvl"/>
</dbReference>
<keyword evidence="3" id="KW-0028">Amino-acid biosynthesis</keyword>